<comment type="caution">
    <text evidence="1">The sequence shown here is derived from an EMBL/GenBank/DDBJ whole genome shotgun (WGS) entry which is preliminary data.</text>
</comment>
<evidence type="ECO:0000313" key="2">
    <source>
        <dbReference type="Proteomes" id="UP001054945"/>
    </source>
</evidence>
<dbReference type="Proteomes" id="UP001054945">
    <property type="component" value="Unassembled WGS sequence"/>
</dbReference>
<gene>
    <name evidence="1" type="ORF">CEXT_365441</name>
</gene>
<dbReference type="EMBL" id="BPLR01005377">
    <property type="protein sequence ID" value="GIY01868.1"/>
    <property type="molecule type" value="Genomic_DNA"/>
</dbReference>
<proteinExistence type="predicted"/>
<protein>
    <submittedName>
        <fullName evidence="1">Uncharacterized protein</fullName>
    </submittedName>
</protein>
<name>A0AAV4PWB3_CAEEX</name>
<reference evidence="1 2" key="1">
    <citation type="submission" date="2021-06" db="EMBL/GenBank/DDBJ databases">
        <title>Caerostris extrusa draft genome.</title>
        <authorList>
            <person name="Kono N."/>
            <person name="Arakawa K."/>
        </authorList>
    </citation>
    <scope>NUCLEOTIDE SEQUENCE [LARGE SCALE GENOMIC DNA]</scope>
</reference>
<evidence type="ECO:0000313" key="1">
    <source>
        <dbReference type="EMBL" id="GIY01868.1"/>
    </source>
</evidence>
<accession>A0AAV4PWB3</accession>
<keyword evidence="2" id="KW-1185">Reference proteome</keyword>
<organism evidence="1 2">
    <name type="scientific">Caerostris extrusa</name>
    <name type="common">Bark spider</name>
    <name type="synonym">Caerostris bankana</name>
    <dbReference type="NCBI Taxonomy" id="172846"/>
    <lineage>
        <taxon>Eukaryota</taxon>
        <taxon>Metazoa</taxon>
        <taxon>Ecdysozoa</taxon>
        <taxon>Arthropoda</taxon>
        <taxon>Chelicerata</taxon>
        <taxon>Arachnida</taxon>
        <taxon>Araneae</taxon>
        <taxon>Araneomorphae</taxon>
        <taxon>Entelegynae</taxon>
        <taxon>Araneoidea</taxon>
        <taxon>Araneidae</taxon>
        <taxon>Caerostris</taxon>
    </lineage>
</organism>
<sequence length="140" mass="15992">MSSSSWMKNLGSKTLLKYFQEPALSKTSHKKGQNKESSNFMNMELKDFFLLIHKATHPTIPIPSAEYTFLALVPVGLKFQAAFHPQYFVQSDTEEVLFQEQKWLIAQHFNHASVVSATNAAAFDSVISRFERSFEETRSL</sequence>
<dbReference type="AlphaFoldDB" id="A0AAV4PWB3"/>